<evidence type="ECO:0000256" key="12">
    <source>
        <dbReference type="ARBA" id="ARBA00059739"/>
    </source>
</evidence>
<comment type="similarity">
    <text evidence="3">Belongs to the peptidase M1 family.</text>
</comment>
<dbReference type="GO" id="GO:0008270">
    <property type="term" value="F:zinc ion binding"/>
    <property type="evidence" value="ECO:0007669"/>
    <property type="project" value="InterPro"/>
</dbReference>
<comment type="caution">
    <text evidence="18">The sequence shown here is derived from an EMBL/GenBank/DDBJ whole genome shotgun (WGS) entry which is preliminary data.</text>
</comment>
<feature type="domain" description="Peptidase M1 alanyl aminopeptidase C-terminal" evidence="16">
    <location>
        <begin position="541"/>
        <end position="867"/>
    </location>
</feature>
<organism evidence="18 19">
    <name type="scientific">Thalassotalea euphylliae</name>
    <dbReference type="NCBI Taxonomy" id="1655234"/>
    <lineage>
        <taxon>Bacteria</taxon>
        <taxon>Pseudomonadati</taxon>
        <taxon>Pseudomonadota</taxon>
        <taxon>Gammaproteobacteria</taxon>
        <taxon>Alteromonadales</taxon>
        <taxon>Colwelliaceae</taxon>
        <taxon>Thalassotalea</taxon>
    </lineage>
</organism>
<dbReference type="NCBIfam" id="TIGR02414">
    <property type="entry name" value="pepN_proteo"/>
    <property type="match status" value="1"/>
</dbReference>
<comment type="function">
    <text evidence="12">Aminopeptidase N is involved in the degradation of intracellular peptides generated by protein breakdown during normal growth as well as in response to nutrient starvation.</text>
</comment>
<dbReference type="GO" id="GO:0008237">
    <property type="term" value="F:metallopeptidase activity"/>
    <property type="evidence" value="ECO:0007669"/>
    <property type="project" value="UniProtKB-UniRule"/>
</dbReference>
<dbReference type="SUPFAM" id="SSF63737">
    <property type="entry name" value="Leukotriene A4 hydrolase N-terminal domain"/>
    <property type="match status" value="1"/>
</dbReference>
<comment type="catalytic activity">
    <reaction evidence="1">
        <text>Release of an N-terminal amino acid, Xaa-|-Yaa- from a peptide, amide or arylamide. Xaa is preferably Ala, but may be most amino acids including Pro (slow action). When a terminal hydrophobic residue is followed by a prolyl residue, the two may be released as an intact Xaa-Pro dipeptide.</text>
        <dbReference type="EC" id="3.4.11.2"/>
    </reaction>
</comment>
<dbReference type="InterPro" id="IPR027268">
    <property type="entry name" value="Peptidase_M4/M1_CTD_sf"/>
</dbReference>
<comment type="cofactor">
    <cofactor evidence="2">
        <name>Zn(2+)</name>
        <dbReference type="ChEBI" id="CHEBI:29105"/>
    </cofactor>
</comment>
<evidence type="ECO:0000259" key="15">
    <source>
        <dbReference type="Pfam" id="PF11940"/>
    </source>
</evidence>
<dbReference type="PANTHER" id="PTHR46322">
    <property type="entry name" value="PUROMYCIN-SENSITIVE AMINOPEPTIDASE"/>
    <property type="match status" value="1"/>
</dbReference>
<dbReference type="SUPFAM" id="SSF55486">
    <property type="entry name" value="Metalloproteases ('zincins'), catalytic domain"/>
    <property type="match status" value="1"/>
</dbReference>
<dbReference type="Gene3D" id="1.10.390.10">
    <property type="entry name" value="Neutral Protease Domain 2"/>
    <property type="match status" value="1"/>
</dbReference>
<dbReference type="InterPro" id="IPR012779">
    <property type="entry name" value="Peptidase_M1_pepN"/>
</dbReference>
<evidence type="ECO:0000259" key="17">
    <source>
        <dbReference type="Pfam" id="PF17900"/>
    </source>
</evidence>
<keyword evidence="10" id="KW-0862">Zinc</keyword>
<sequence length="870" mass="98763">MSEFTAKYLADYLPSDFTIDTVNLTVELDDHHTRVTNTLAVKKENLEQSQLILDGEHLKLVSAKLNGEQLTSDAFEQTEHQLTIFNVPDEFTLELVTEIDPANNTALEGLYKSGGAFCTQCEAEGFRRITYYLDRPDVMAIFTTKVIADKATYPYLLANGNPVERGELANGKHFVTWHDPFRKPCYLFALVAGDFDLLKDEFVTQSGRSVALEIFVDRGNKHKAVHAMDSLKRSMAWDEQVFGLEYDLDIYMIVAVDFFNMGAMENKGLNVFNSKYVLADKDSATDTDFFNIEAVIAHEYFHNWTGNRVTCRDWFQLSLKEGLTVFRDQQFSADMHSSAVTRIQNVKLLRAQQFAEDAGPMSHPIRPEKVMEMNNFYTLTVYEKGSEVIRMLHTLLGQQGFRQGMDLYFKRFDGMAVTCDDFVDAMADANGKDLSLFKRWYSQSGTPELTVTQQFDAELNKFKLTIVQHTPPSEAQPEKRHLHIPINIELIDPVTQQVTNQLLELTDVQQTWQFDASNQPIVALLGDFSAPVKTHFEQSVEELLSIIELGDNSFCIWDAGQKIMAQEVTFLLANQNAKPSESITRMMAAVMKADYDDEFKALMLTLPSFEELVSGLNKVNPQQLLDAVEQLKLFIAQQFEENLIGLYQTSEQLLQKTDGNTGDHTNDSAEGKQVAARSLANTCLSYLSMLPKYHHIIEQQFTQAKEMTSKLGALQSAVRHAPLEVGDKILSQFEQTWLEDTLVMDKWFSLQANMQVDTIFERLEQLMARDDFALTNPNRARSLIGAFAMQNARYFHDAQGKGYQFLAEQIIAMDKINPQVASRLITPLIQFKAFDEHHSELMVKALELIAAQPELSRDITEKLNAALLQH</sequence>
<feature type="domain" description="Peptidase M1 alanyl aminopeptidase Ig-like fold" evidence="15">
    <location>
        <begin position="445"/>
        <end position="535"/>
    </location>
</feature>
<keyword evidence="9" id="KW-0378">Hydrolase</keyword>
<protein>
    <recommendedName>
        <fullName evidence="5 13">Aminopeptidase N</fullName>
        <ecNumber evidence="4 13">3.4.11.2</ecNumber>
    </recommendedName>
</protein>
<dbReference type="Pfam" id="PF11940">
    <property type="entry name" value="DUF3458"/>
    <property type="match status" value="1"/>
</dbReference>
<evidence type="ECO:0000313" key="18">
    <source>
        <dbReference type="EMBL" id="REL29713.1"/>
    </source>
</evidence>
<keyword evidence="7" id="KW-0645">Protease</keyword>
<dbReference type="RefSeq" id="WP_116013705.1">
    <property type="nucleotide sequence ID" value="NZ_QUOT01000001.1"/>
</dbReference>
<dbReference type="InterPro" id="IPR001930">
    <property type="entry name" value="Peptidase_M1"/>
</dbReference>
<evidence type="ECO:0000259" key="14">
    <source>
        <dbReference type="Pfam" id="PF01433"/>
    </source>
</evidence>
<dbReference type="Pfam" id="PF17900">
    <property type="entry name" value="Peptidase_M1_N"/>
    <property type="match status" value="1"/>
</dbReference>
<dbReference type="InterPro" id="IPR014782">
    <property type="entry name" value="Peptidase_M1_dom"/>
</dbReference>
<accession>A0A3E0TZA9</accession>
<evidence type="ECO:0000256" key="8">
    <source>
        <dbReference type="ARBA" id="ARBA00022723"/>
    </source>
</evidence>
<dbReference type="GO" id="GO:0016285">
    <property type="term" value="F:alanyl aminopeptidase activity"/>
    <property type="evidence" value="ECO:0007669"/>
    <property type="project" value="UniProtKB-EC"/>
</dbReference>
<dbReference type="FunFam" id="1.10.390.10:FF:000002">
    <property type="entry name" value="Aminopeptidase N"/>
    <property type="match status" value="1"/>
</dbReference>
<evidence type="ECO:0000256" key="1">
    <source>
        <dbReference type="ARBA" id="ARBA00000098"/>
    </source>
</evidence>
<feature type="domain" description="Peptidase M1 membrane alanine aminopeptidase" evidence="14">
    <location>
        <begin position="227"/>
        <end position="440"/>
    </location>
</feature>
<evidence type="ECO:0000256" key="2">
    <source>
        <dbReference type="ARBA" id="ARBA00001947"/>
    </source>
</evidence>
<keyword evidence="19" id="KW-1185">Reference proteome</keyword>
<reference evidence="19" key="1">
    <citation type="submission" date="2018-08" db="EMBL/GenBank/DDBJ databases">
        <title>Thalassotalea euphylliae genome.</title>
        <authorList>
            <person name="Summers S."/>
            <person name="Rice S.A."/>
            <person name="Freckelton M.L."/>
            <person name="Nedved B.T."/>
            <person name="Hadfield M.G."/>
        </authorList>
    </citation>
    <scope>NUCLEOTIDE SEQUENCE [LARGE SCALE GENOMIC DNA]</scope>
    <source>
        <strain evidence="19">H3</strain>
    </source>
</reference>
<evidence type="ECO:0000256" key="13">
    <source>
        <dbReference type="NCBIfam" id="TIGR02414"/>
    </source>
</evidence>
<dbReference type="Proteomes" id="UP000256899">
    <property type="component" value="Unassembled WGS sequence"/>
</dbReference>
<dbReference type="InterPro" id="IPR024601">
    <property type="entry name" value="Peptidase_M1_pepN_C"/>
</dbReference>
<dbReference type="InterPro" id="IPR038438">
    <property type="entry name" value="PepN_Ig-like_sf"/>
</dbReference>
<keyword evidence="6 18" id="KW-0031">Aminopeptidase</keyword>
<dbReference type="EMBL" id="QUOT01000001">
    <property type="protein sequence ID" value="REL29713.1"/>
    <property type="molecule type" value="Genomic_DNA"/>
</dbReference>
<proteinExistence type="inferred from homology"/>
<evidence type="ECO:0000313" key="19">
    <source>
        <dbReference type="Proteomes" id="UP000256899"/>
    </source>
</evidence>
<dbReference type="Gene3D" id="2.60.40.1730">
    <property type="entry name" value="tricorn interacting facor f3 domain"/>
    <property type="match status" value="1"/>
</dbReference>
<gene>
    <name evidence="18" type="ORF">DXX94_02765</name>
</gene>
<dbReference type="Gene3D" id="2.60.40.1840">
    <property type="match status" value="1"/>
</dbReference>
<dbReference type="PRINTS" id="PR00756">
    <property type="entry name" value="ALADIPTASE"/>
</dbReference>
<keyword evidence="8" id="KW-0479">Metal-binding</keyword>
<evidence type="ECO:0000256" key="9">
    <source>
        <dbReference type="ARBA" id="ARBA00022801"/>
    </source>
</evidence>
<dbReference type="Pfam" id="PF01433">
    <property type="entry name" value="Peptidase_M1"/>
    <property type="match status" value="1"/>
</dbReference>
<dbReference type="FunFam" id="3.30.2010.30:FF:000002">
    <property type="entry name" value="Putative aminopeptidase N"/>
    <property type="match status" value="1"/>
</dbReference>
<dbReference type="EC" id="3.4.11.2" evidence="4 13"/>
<evidence type="ECO:0000256" key="11">
    <source>
        <dbReference type="ARBA" id="ARBA00023049"/>
    </source>
</evidence>
<dbReference type="InterPro" id="IPR035414">
    <property type="entry name" value="Peptidase_M1_pepN_Ig-like"/>
</dbReference>
<feature type="domain" description="Aminopeptidase N-like N-terminal" evidence="17">
    <location>
        <begin position="23"/>
        <end position="187"/>
    </location>
</feature>
<dbReference type="PANTHER" id="PTHR46322:SF1">
    <property type="entry name" value="PUROMYCIN-SENSITIVE AMINOPEPTIDASE"/>
    <property type="match status" value="1"/>
</dbReference>
<keyword evidence="11" id="KW-0482">Metalloprotease</keyword>
<evidence type="ECO:0000256" key="4">
    <source>
        <dbReference type="ARBA" id="ARBA00012564"/>
    </source>
</evidence>
<name>A0A3E0TZA9_9GAMM</name>
<dbReference type="Gene3D" id="3.30.2010.30">
    <property type="match status" value="1"/>
</dbReference>
<evidence type="ECO:0000256" key="7">
    <source>
        <dbReference type="ARBA" id="ARBA00022670"/>
    </source>
</evidence>
<evidence type="ECO:0000259" key="16">
    <source>
        <dbReference type="Pfam" id="PF17432"/>
    </source>
</evidence>
<evidence type="ECO:0000256" key="10">
    <source>
        <dbReference type="ARBA" id="ARBA00022833"/>
    </source>
</evidence>
<evidence type="ECO:0000256" key="6">
    <source>
        <dbReference type="ARBA" id="ARBA00022438"/>
    </source>
</evidence>
<dbReference type="InterPro" id="IPR045357">
    <property type="entry name" value="Aminopeptidase_N-like_N"/>
</dbReference>
<dbReference type="Gene3D" id="1.25.50.10">
    <property type="entry name" value="Peptidase M1, alanyl aminopeptidase, C-terminal domain"/>
    <property type="match status" value="1"/>
</dbReference>
<evidence type="ECO:0000256" key="3">
    <source>
        <dbReference type="ARBA" id="ARBA00010136"/>
    </source>
</evidence>
<dbReference type="Pfam" id="PF17432">
    <property type="entry name" value="DUF3458_C"/>
    <property type="match status" value="1"/>
</dbReference>
<dbReference type="InterPro" id="IPR042097">
    <property type="entry name" value="Aminopeptidase_N-like_N_sf"/>
</dbReference>
<dbReference type="AlphaFoldDB" id="A0A3E0TZA9"/>
<dbReference type="GO" id="GO:0006508">
    <property type="term" value="P:proteolysis"/>
    <property type="evidence" value="ECO:0007669"/>
    <property type="project" value="UniProtKB-UniRule"/>
</dbReference>
<dbReference type="InterPro" id="IPR037144">
    <property type="entry name" value="Peptidase_M1_pepN_C_sf"/>
</dbReference>
<dbReference type="FunFam" id="2.60.40.1730:FF:000005">
    <property type="entry name" value="Aminopeptidase N"/>
    <property type="match status" value="1"/>
</dbReference>
<dbReference type="CDD" id="cd09600">
    <property type="entry name" value="M1_APN"/>
    <property type="match status" value="1"/>
</dbReference>
<evidence type="ECO:0000256" key="5">
    <source>
        <dbReference type="ARBA" id="ARBA00015611"/>
    </source>
</evidence>